<evidence type="ECO:0000313" key="5">
    <source>
        <dbReference type="Proteomes" id="UP001302274"/>
    </source>
</evidence>
<gene>
    <name evidence="4" type="ORF">SHI21_17365</name>
</gene>
<evidence type="ECO:0000313" key="4">
    <source>
        <dbReference type="EMBL" id="MEA9358005.1"/>
    </source>
</evidence>
<evidence type="ECO:0000256" key="2">
    <source>
        <dbReference type="ARBA" id="ARBA00023002"/>
    </source>
</evidence>
<keyword evidence="2" id="KW-0560">Oxidoreductase</keyword>
<comment type="similarity">
    <text evidence="1">Belongs to the nitroreductase family.</text>
</comment>
<dbReference type="RefSeq" id="WP_323578225.1">
    <property type="nucleotide sequence ID" value="NZ_JAYGJQ010000002.1"/>
</dbReference>
<dbReference type="PANTHER" id="PTHR43673">
    <property type="entry name" value="NAD(P)H NITROREDUCTASE YDGI-RELATED"/>
    <property type="match status" value="1"/>
</dbReference>
<accession>A0ABU5W2G8</accession>
<dbReference type="InterPro" id="IPR029479">
    <property type="entry name" value="Nitroreductase"/>
</dbReference>
<sequence>MSEPKNVFTDMDGKFEGNDAFQKEGGTYFNPAEFRKLVEARRSVRKYTEEKIPDDIVNDCLDLALLAPNSSNLQPWEFYRIKNADVKRDVVTACFSQSAAKTSAELIVCVARRDTWRKHSKQMLAEFAKLPVETPKVAQTYYGKLVPFVYTVGWFNILTPLKWLFNTIVGVFKVVPRDPISSYGMNVWAVKSTALACENLMLAFRAHGYDTCPMEGFDSWKVKKAVGLPCKSEIVMIISAGKRADGGVYGPRLRFPNEQFIKTV</sequence>
<dbReference type="EMBL" id="JAYGJQ010000002">
    <property type="protein sequence ID" value="MEA9358005.1"/>
    <property type="molecule type" value="Genomic_DNA"/>
</dbReference>
<comment type="caution">
    <text evidence="4">The sequence shown here is derived from an EMBL/GenBank/DDBJ whole genome shotgun (WGS) entry which is preliminary data.</text>
</comment>
<reference evidence="4 5" key="1">
    <citation type="submission" date="2023-11" db="EMBL/GenBank/DDBJ databases">
        <title>A Novel Polar Bacteriovorax (B. antarcticus) Isolated from the Biocrust in Antarctica.</title>
        <authorList>
            <person name="Mun W."/>
            <person name="Choi S.Y."/>
            <person name="Mitchell R.J."/>
        </authorList>
    </citation>
    <scope>NUCLEOTIDE SEQUENCE [LARGE SCALE GENOMIC DNA]</scope>
    <source>
        <strain evidence="4 5">PP10</strain>
    </source>
</reference>
<feature type="domain" description="Nitroreductase" evidence="3">
    <location>
        <begin position="39"/>
        <end position="242"/>
    </location>
</feature>
<proteinExistence type="inferred from homology"/>
<dbReference type="SUPFAM" id="SSF55469">
    <property type="entry name" value="FMN-dependent nitroreductase-like"/>
    <property type="match status" value="1"/>
</dbReference>
<dbReference type="PANTHER" id="PTHR43673:SF10">
    <property type="entry name" value="NADH DEHYDROGENASE_NAD(P)H NITROREDUCTASE XCC3605-RELATED"/>
    <property type="match status" value="1"/>
</dbReference>
<keyword evidence="5" id="KW-1185">Reference proteome</keyword>
<evidence type="ECO:0000259" key="3">
    <source>
        <dbReference type="Pfam" id="PF00881"/>
    </source>
</evidence>
<dbReference type="Pfam" id="PF00881">
    <property type="entry name" value="Nitroreductase"/>
    <property type="match status" value="1"/>
</dbReference>
<name>A0ABU5W2G8_9BACT</name>
<dbReference type="Proteomes" id="UP001302274">
    <property type="component" value="Unassembled WGS sequence"/>
</dbReference>
<dbReference type="InterPro" id="IPR000415">
    <property type="entry name" value="Nitroreductase-like"/>
</dbReference>
<organism evidence="4 5">
    <name type="scientific">Bacteriovorax antarcticus</name>
    <dbReference type="NCBI Taxonomy" id="3088717"/>
    <lineage>
        <taxon>Bacteria</taxon>
        <taxon>Pseudomonadati</taxon>
        <taxon>Bdellovibrionota</taxon>
        <taxon>Bacteriovoracia</taxon>
        <taxon>Bacteriovoracales</taxon>
        <taxon>Bacteriovoracaceae</taxon>
        <taxon>Bacteriovorax</taxon>
    </lineage>
</organism>
<protein>
    <submittedName>
        <fullName evidence="4">Nitroreductase family protein</fullName>
    </submittedName>
</protein>
<evidence type="ECO:0000256" key="1">
    <source>
        <dbReference type="ARBA" id="ARBA00007118"/>
    </source>
</evidence>
<dbReference type="Gene3D" id="3.40.109.10">
    <property type="entry name" value="NADH Oxidase"/>
    <property type="match status" value="1"/>
</dbReference>